<evidence type="ECO:0000313" key="14">
    <source>
        <dbReference type="Proteomes" id="UP000244450"/>
    </source>
</evidence>
<evidence type="ECO:0000256" key="1">
    <source>
        <dbReference type="ARBA" id="ARBA00000901"/>
    </source>
</evidence>
<dbReference type="HAMAP" id="MF_01014">
    <property type="entry name" value="HisA"/>
    <property type="match status" value="1"/>
</dbReference>
<evidence type="ECO:0000256" key="3">
    <source>
        <dbReference type="ARBA" id="ARBA00005133"/>
    </source>
</evidence>
<dbReference type="GO" id="GO:0000162">
    <property type="term" value="P:L-tryptophan biosynthetic process"/>
    <property type="evidence" value="ECO:0007669"/>
    <property type="project" value="TreeGrafter"/>
</dbReference>
<dbReference type="AlphaFoldDB" id="A0A2T7BFP3"/>
<evidence type="ECO:0000256" key="2">
    <source>
        <dbReference type="ARBA" id="ARBA00004496"/>
    </source>
</evidence>
<reference evidence="13 14" key="1">
    <citation type="submission" date="2018-04" db="EMBL/GenBank/DDBJ databases">
        <title>Chitinophaga fuyangensis sp. nov., isolated from soil in a chemical factory.</title>
        <authorList>
            <person name="Chen K."/>
        </authorList>
    </citation>
    <scope>NUCLEOTIDE SEQUENCE [LARGE SCALE GENOMIC DNA]</scope>
    <source>
        <strain evidence="13 14">LY-1</strain>
    </source>
</reference>
<dbReference type="UniPathway" id="UPA00031">
    <property type="reaction ID" value="UER00009"/>
</dbReference>
<dbReference type="Gene3D" id="3.40.630.30">
    <property type="match status" value="1"/>
</dbReference>
<dbReference type="EMBL" id="QCYK01000002">
    <property type="protein sequence ID" value="PUZ25094.1"/>
    <property type="molecule type" value="Genomic_DNA"/>
</dbReference>
<dbReference type="SUPFAM" id="SSF55729">
    <property type="entry name" value="Acyl-CoA N-acyltransferases (Nat)"/>
    <property type="match status" value="1"/>
</dbReference>
<keyword evidence="6 9" id="KW-0028">Amino-acid biosynthesis</keyword>
<evidence type="ECO:0000256" key="7">
    <source>
        <dbReference type="ARBA" id="ARBA00023102"/>
    </source>
</evidence>
<comment type="catalytic activity">
    <reaction evidence="1 9 11">
        <text>1-(5-phospho-beta-D-ribosyl)-5-[(5-phospho-beta-D-ribosylamino)methylideneamino]imidazole-4-carboxamide = 5-[(5-phospho-1-deoxy-D-ribulos-1-ylimino)methylamino]-1-(5-phospho-beta-D-ribosyl)imidazole-4-carboxamide</text>
        <dbReference type="Rhea" id="RHEA:15469"/>
        <dbReference type="ChEBI" id="CHEBI:58435"/>
        <dbReference type="ChEBI" id="CHEBI:58525"/>
        <dbReference type="EC" id="5.3.1.16"/>
    </reaction>
</comment>
<dbReference type="EC" id="5.3.1.16" evidence="9 11"/>
<dbReference type="InterPro" id="IPR000182">
    <property type="entry name" value="GNAT_dom"/>
</dbReference>
<keyword evidence="14" id="KW-1185">Reference proteome</keyword>
<keyword evidence="7 9" id="KW-0368">Histidine biosynthesis</keyword>
<comment type="pathway">
    <text evidence="3 9 11">Amino-acid biosynthesis; L-histidine biosynthesis; L-histidine from 5-phospho-alpha-D-ribose 1-diphosphate: step 4/9.</text>
</comment>
<evidence type="ECO:0000256" key="5">
    <source>
        <dbReference type="ARBA" id="ARBA00022490"/>
    </source>
</evidence>
<dbReference type="InterPro" id="IPR013785">
    <property type="entry name" value="Aldolase_TIM"/>
</dbReference>
<dbReference type="FunFam" id="3.20.20.70:FF:000009">
    <property type="entry name" value="1-(5-phosphoribosyl)-5-[(5-phosphoribosylamino)methylideneamino] imidazole-4-carboxamide isomerase"/>
    <property type="match status" value="1"/>
</dbReference>
<evidence type="ECO:0000256" key="6">
    <source>
        <dbReference type="ARBA" id="ARBA00022605"/>
    </source>
</evidence>
<dbReference type="OrthoDB" id="9807749at2"/>
<dbReference type="InterPro" id="IPR016181">
    <property type="entry name" value="Acyl_CoA_acyltransferase"/>
</dbReference>
<comment type="caution">
    <text evidence="13">The sequence shown here is derived from an EMBL/GenBank/DDBJ whole genome shotgun (WGS) entry which is preliminary data.</text>
</comment>
<dbReference type="InterPro" id="IPR011060">
    <property type="entry name" value="RibuloseP-bd_barrel"/>
</dbReference>
<dbReference type="InterPro" id="IPR044524">
    <property type="entry name" value="Isoase_HisA-like"/>
</dbReference>
<dbReference type="Gene3D" id="3.20.20.70">
    <property type="entry name" value="Aldolase class I"/>
    <property type="match status" value="1"/>
</dbReference>
<dbReference type="CDD" id="cd04301">
    <property type="entry name" value="NAT_SF"/>
    <property type="match status" value="1"/>
</dbReference>
<comment type="similarity">
    <text evidence="4 9 10">Belongs to the HisA/HisF family.</text>
</comment>
<dbReference type="PANTHER" id="PTHR43090">
    <property type="entry name" value="1-(5-PHOSPHORIBOSYL)-5-[(5-PHOSPHORIBOSYLAMINO)METHYLIDENEAMINO] IMIDAZOLE-4-CARBOXAMIDE ISOMERASE"/>
    <property type="match status" value="1"/>
</dbReference>
<feature type="active site" description="Proton acceptor" evidence="9">
    <location>
        <position position="150"/>
    </location>
</feature>
<dbReference type="Pfam" id="PF00977">
    <property type="entry name" value="His_biosynth"/>
    <property type="match status" value="1"/>
</dbReference>
<evidence type="ECO:0000256" key="9">
    <source>
        <dbReference type="HAMAP-Rule" id="MF_01014"/>
    </source>
</evidence>
<gene>
    <name evidence="9 13" type="primary">hisA</name>
    <name evidence="13" type="ORF">DCC81_12355</name>
</gene>
<evidence type="ECO:0000313" key="13">
    <source>
        <dbReference type="EMBL" id="PUZ25094.1"/>
    </source>
</evidence>
<evidence type="ECO:0000256" key="10">
    <source>
        <dbReference type="RuleBase" id="RU003657"/>
    </source>
</evidence>
<dbReference type="NCBIfam" id="TIGR00007">
    <property type="entry name" value="1-(5-phosphoribosyl)-5-[(5-phosphoribosylamino)methylideneamino]imidazole-4-carboxamide isomerase"/>
    <property type="match status" value="1"/>
</dbReference>
<dbReference type="InterPro" id="IPR006062">
    <property type="entry name" value="His_biosynth"/>
</dbReference>
<accession>A0A2T7BFP3</accession>
<protein>
    <recommendedName>
        <fullName evidence="9 11">1-(5-phosphoribosyl)-5-[(5-phosphoribosylamino)methylideneamino] imidazole-4-carboxamide isomerase</fullName>
        <ecNumber evidence="9 11">5.3.1.16</ecNumber>
    </recommendedName>
    <alternativeName>
        <fullName evidence="9">Phosphoribosylformimino-5-aminoimidazole carboxamide ribotide isomerase</fullName>
    </alternativeName>
</protein>
<organism evidence="13 14">
    <name type="scientific">Chitinophaga parva</name>
    <dbReference type="NCBI Taxonomy" id="2169414"/>
    <lineage>
        <taxon>Bacteria</taxon>
        <taxon>Pseudomonadati</taxon>
        <taxon>Bacteroidota</taxon>
        <taxon>Chitinophagia</taxon>
        <taxon>Chitinophagales</taxon>
        <taxon>Chitinophagaceae</taxon>
        <taxon>Chitinophaga</taxon>
    </lineage>
</organism>
<proteinExistence type="inferred from homology"/>
<dbReference type="CDD" id="cd04732">
    <property type="entry name" value="HisA"/>
    <property type="match status" value="1"/>
</dbReference>
<dbReference type="GO" id="GO:0016747">
    <property type="term" value="F:acyltransferase activity, transferring groups other than amino-acyl groups"/>
    <property type="evidence" value="ECO:0007669"/>
    <property type="project" value="InterPro"/>
</dbReference>
<feature type="domain" description="N-acetyltransferase" evidence="12">
    <location>
        <begin position="1"/>
        <end position="137"/>
    </location>
</feature>
<dbReference type="Proteomes" id="UP000244450">
    <property type="component" value="Unassembled WGS sequence"/>
</dbReference>
<evidence type="ECO:0000256" key="8">
    <source>
        <dbReference type="ARBA" id="ARBA00023235"/>
    </source>
</evidence>
<dbReference type="GO" id="GO:0000105">
    <property type="term" value="P:L-histidine biosynthetic process"/>
    <property type="evidence" value="ECO:0007669"/>
    <property type="project" value="UniProtKB-UniRule"/>
</dbReference>
<name>A0A2T7BFP3_9BACT</name>
<dbReference type="InterPro" id="IPR023016">
    <property type="entry name" value="HisA/PriA"/>
</dbReference>
<dbReference type="PROSITE" id="PS51186">
    <property type="entry name" value="GNAT"/>
    <property type="match status" value="1"/>
</dbReference>
<dbReference type="GO" id="GO:0003949">
    <property type="term" value="F:1-(5-phosphoribosyl)-5-[(5-phosphoribosylamino)methylideneamino]imidazole-4-carboxamide isomerase activity"/>
    <property type="evidence" value="ECO:0007669"/>
    <property type="project" value="UniProtKB-UniRule"/>
</dbReference>
<dbReference type="GO" id="GO:0005737">
    <property type="term" value="C:cytoplasm"/>
    <property type="evidence" value="ECO:0007669"/>
    <property type="project" value="UniProtKB-SubCell"/>
</dbReference>
<evidence type="ECO:0000259" key="12">
    <source>
        <dbReference type="PROSITE" id="PS51186"/>
    </source>
</evidence>
<comment type="subcellular location">
    <subcellularLocation>
        <location evidence="2 9 11">Cytoplasm</location>
    </subcellularLocation>
</comment>
<dbReference type="RefSeq" id="WP_108686931.1">
    <property type="nucleotide sequence ID" value="NZ_QCYK01000002.1"/>
</dbReference>
<dbReference type="SUPFAM" id="SSF51366">
    <property type="entry name" value="Ribulose-phoshate binding barrel"/>
    <property type="match status" value="1"/>
</dbReference>
<sequence length="384" mass="42431">MGASIREITVTDTLQLRRDVLYPSKDLHEVLVENDDKGRHYGVFEGERLVAVGSLFINGSSAQFRKLATAPDKRGKGYGKMLLHHFAQVAGASGVTLLWCHARNTAQSFYTPLGFVQAGDYFEKEQITYCRMEIPLNTAKQPFEIIPAIDLIDGKCVRLTQGDYAQQKVYNEHPLEVAREFEDMGIRRLHLVDLDGARKGQVVNWKVLETIAGKTALVIDFGGGVKTEKDLGIIFESGAAMATVGSVAVKQPSLFDGWVKQYGAEKILLGADVKGEQMAVSGWLETTDVTIFDFLKDRTAAGVQQLFCTDVAKDGLLQGPSLDLYKRILEAFPQLYFIASGGVAQLKDIYDLQQIGCSAVIVGKAIYEGRITTEELKQFIRTNH</sequence>
<dbReference type="PANTHER" id="PTHR43090:SF2">
    <property type="entry name" value="1-(5-PHOSPHORIBOSYL)-5-[(5-PHOSPHORIBOSYLAMINO)METHYLIDENEAMINO] IMIDAZOLE-4-CARBOXAMIDE ISOMERASE"/>
    <property type="match status" value="1"/>
</dbReference>
<keyword evidence="8 9" id="KW-0413">Isomerase</keyword>
<dbReference type="Pfam" id="PF13673">
    <property type="entry name" value="Acetyltransf_10"/>
    <property type="match status" value="1"/>
</dbReference>
<feature type="active site" description="Proton donor" evidence="9">
    <location>
        <position position="272"/>
    </location>
</feature>
<evidence type="ECO:0000256" key="11">
    <source>
        <dbReference type="RuleBase" id="RU003658"/>
    </source>
</evidence>
<keyword evidence="5 9" id="KW-0963">Cytoplasm</keyword>
<evidence type="ECO:0000256" key="4">
    <source>
        <dbReference type="ARBA" id="ARBA00009667"/>
    </source>
</evidence>
<dbReference type="InterPro" id="IPR006063">
    <property type="entry name" value="HisA_bact_arch"/>
</dbReference>